<comment type="caution">
    <text evidence="3">The sequence shown here is derived from an EMBL/GenBank/DDBJ whole genome shotgun (WGS) entry which is preliminary data.</text>
</comment>
<dbReference type="SUPFAM" id="SSF57667">
    <property type="entry name" value="beta-beta-alpha zinc fingers"/>
    <property type="match status" value="2"/>
</dbReference>
<dbReference type="PANTHER" id="PTHR14947">
    <property type="entry name" value="ZINC FINGER PROTEIN"/>
    <property type="match status" value="1"/>
</dbReference>
<organism evidence="3 4">
    <name type="scientific">Apodemus speciosus</name>
    <name type="common">Large Japanese field mouse</name>
    <dbReference type="NCBI Taxonomy" id="105296"/>
    <lineage>
        <taxon>Eukaryota</taxon>
        <taxon>Metazoa</taxon>
        <taxon>Chordata</taxon>
        <taxon>Craniata</taxon>
        <taxon>Vertebrata</taxon>
        <taxon>Euteleostomi</taxon>
        <taxon>Mammalia</taxon>
        <taxon>Eutheria</taxon>
        <taxon>Euarchontoglires</taxon>
        <taxon>Glires</taxon>
        <taxon>Rodentia</taxon>
        <taxon>Myomorpha</taxon>
        <taxon>Muroidea</taxon>
        <taxon>Muridae</taxon>
        <taxon>Murinae</taxon>
        <taxon>Apodemus</taxon>
    </lineage>
</organism>
<dbReference type="PROSITE" id="PS00028">
    <property type="entry name" value="ZINC_FINGER_C2H2_1"/>
    <property type="match status" value="2"/>
</dbReference>
<protein>
    <submittedName>
        <fullName evidence="3">Zinc finger protein 997</fullName>
    </submittedName>
</protein>
<dbReference type="EMBL" id="BAAFST010000448">
    <property type="protein sequence ID" value="GAB1303420.1"/>
    <property type="molecule type" value="Genomic_DNA"/>
</dbReference>
<accession>A0ABQ0FVZ3</accession>
<feature type="domain" description="C2H2-type" evidence="2">
    <location>
        <begin position="145"/>
        <end position="165"/>
    </location>
</feature>
<name>A0ABQ0FVZ3_APOSI</name>
<feature type="domain" description="C2H2-type" evidence="2">
    <location>
        <begin position="166"/>
        <end position="193"/>
    </location>
</feature>
<dbReference type="Pfam" id="PF13465">
    <property type="entry name" value="zf-H2C2_2"/>
    <property type="match status" value="1"/>
</dbReference>
<keyword evidence="1" id="KW-0479">Metal-binding</keyword>
<dbReference type="Gene3D" id="3.30.160.60">
    <property type="entry name" value="Classic Zinc Finger"/>
    <property type="match status" value="4"/>
</dbReference>
<dbReference type="InterPro" id="IPR039938">
    <property type="entry name" value="Sp4-like"/>
</dbReference>
<feature type="domain" description="C2H2-type" evidence="2">
    <location>
        <begin position="194"/>
        <end position="221"/>
    </location>
</feature>
<dbReference type="PROSITE" id="PS50157">
    <property type="entry name" value="ZINC_FINGER_C2H2_2"/>
    <property type="match status" value="3"/>
</dbReference>
<keyword evidence="4" id="KW-1185">Reference proteome</keyword>
<dbReference type="InterPro" id="IPR013087">
    <property type="entry name" value="Znf_C2H2_type"/>
</dbReference>
<evidence type="ECO:0000313" key="3">
    <source>
        <dbReference type="EMBL" id="GAB1303420.1"/>
    </source>
</evidence>
<reference evidence="3 4" key="1">
    <citation type="submission" date="2024-08" db="EMBL/GenBank/DDBJ databases">
        <title>The draft genome of Apodemus speciosus.</title>
        <authorList>
            <person name="Nabeshima K."/>
            <person name="Suzuki S."/>
            <person name="Onuma M."/>
        </authorList>
    </citation>
    <scope>NUCLEOTIDE SEQUENCE [LARGE SCALE GENOMIC DNA]</scope>
    <source>
        <strain evidence="3">IB14-021</strain>
    </source>
</reference>
<sequence>MDVINVVKHLQDPVISKDIKEHILERNLLNVINVVKPFHITVISKCIKEHILERNLMYVITEAFKRSSNLQYHKITHTGETPYVCNQCRKPLHSTVLSNIIKEHILERNVMNAINVLKPLQDTVISNIIKERILGRNLMYVINVKAFAHVSNFQHHKRTHTGEKPYECNQCGKAFATHTHLKYHKRTHTGEKPYECNQCGKAFATHTHLKYHKITHTGEKLMNVINVVKPLQYPVISNIIK</sequence>
<keyword evidence="1" id="KW-0863">Zinc-finger</keyword>
<proteinExistence type="predicted"/>
<dbReference type="Proteomes" id="UP001623349">
    <property type="component" value="Unassembled WGS sequence"/>
</dbReference>
<evidence type="ECO:0000313" key="4">
    <source>
        <dbReference type="Proteomes" id="UP001623349"/>
    </source>
</evidence>
<gene>
    <name evidence="3" type="ORF">APTSU1_001866800</name>
</gene>
<dbReference type="PANTHER" id="PTHR14947:SF25">
    <property type="entry name" value="C2H2-TYPE DOMAIN-CONTAINING PROTEIN"/>
    <property type="match status" value="1"/>
</dbReference>
<evidence type="ECO:0000256" key="1">
    <source>
        <dbReference type="PROSITE-ProRule" id="PRU00042"/>
    </source>
</evidence>
<dbReference type="InterPro" id="IPR036236">
    <property type="entry name" value="Znf_C2H2_sf"/>
</dbReference>
<evidence type="ECO:0000259" key="2">
    <source>
        <dbReference type="PROSITE" id="PS50157"/>
    </source>
</evidence>
<keyword evidence="1" id="KW-0862">Zinc</keyword>
<dbReference type="SMART" id="SM00355">
    <property type="entry name" value="ZnF_C2H2"/>
    <property type="match status" value="2"/>
</dbReference>